<feature type="transmembrane region" description="Helical" evidence="6">
    <location>
        <begin position="29"/>
        <end position="49"/>
    </location>
</feature>
<comment type="pathway">
    <text evidence="1">Lipid metabolism.</text>
</comment>
<protein>
    <submittedName>
        <fullName evidence="8">1-acyl-sn-glycerol-3-phosphate acyltransferase</fullName>
    </submittedName>
</protein>
<dbReference type="InterPro" id="IPR002123">
    <property type="entry name" value="Plipid/glycerol_acylTrfase"/>
</dbReference>
<evidence type="ECO:0000259" key="7">
    <source>
        <dbReference type="SMART" id="SM00563"/>
    </source>
</evidence>
<evidence type="ECO:0000256" key="1">
    <source>
        <dbReference type="ARBA" id="ARBA00005189"/>
    </source>
</evidence>
<gene>
    <name evidence="8" type="ORF">FHR32_003209</name>
</gene>
<dbReference type="PANTHER" id="PTHR10434">
    <property type="entry name" value="1-ACYL-SN-GLYCEROL-3-PHOSPHATE ACYLTRANSFERASE"/>
    <property type="match status" value="1"/>
</dbReference>
<evidence type="ECO:0000256" key="4">
    <source>
        <dbReference type="ARBA" id="ARBA00023098"/>
    </source>
</evidence>
<feature type="domain" description="Phospholipid/glycerol acyltransferase" evidence="7">
    <location>
        <begin position="102"/>
        <end position="214"/>
    </location>
</feature>
<name>A0A7W7RVB1_9ACTN</name>
<keyword evidence="9" id="KW-1185">Reference proteome</keyword>
<proteinExistence type="predicted"/>
<keyword evidence="4" id="KW-0443">Lipid metabolism</keyword>
<evidence type="ECO:0000256" key="2">
    <source>
        <dbReference type="ARBA" id="ARBA00022516"/>
    </source>
</evidence>
<dbReference type="CDD" id="cd07989">
    <property type="entry name" value="LPLAT_AGPAT-like"/>
    <property type="match status" value="1"/>
</dbReference>
<dbReference type="SMART" id="SM00563">
    <property type="entry name" value="PlsC"/>
    <property type="match status" value="1"/>
</dbReference>
<keyword evidence="6" id="KW-1133">Transmembrane helix</keyword>
<keyword evidence="2" id="KW-0444">Lipid biosynthesis</keyword>
<dbReference type="EMBL" id="JACHJU010000001">
    <property type="protein sequence ID" value="MBB4938904.1"/>
    <property type="molecule type" value="Genomic_DNA"/>
</dbReference>
<dbReference type="PANTHER" id="PTHR10434:SF64">
    <property type="entry name" value="1-ACYL-SN-GLYCEROL-3-PHOSPHATE ACYLTRANSFERASE-RELATED"/>
    <property type="match status" value="1"/>
</dbReference>
<dbReference type="Proteomes" id="UP000534286">
    <property type="component" value="Unassembled WGS sequence"/>
</dbReference>
<evidence type="ECO:0000313" key="9">
    <source>
        <dbReference type="Proteomes" id="UP000534286"/>
    </source>
</evidence>
<dbReference type="Pfam" id="PF01553">
    <property type="entry name" value="Acyltransferase"/>
    <property type="match status" value="1"/>
</dbReference>
<dbReference type="AlphaFoldDB" id="A0A7W7RVB1"/>
<reference evidence="8 9" key="1">
    <citation type="submission" date="2020-08" db="EMBL/GenBank/DDBJ databases">
        <title>Sequencing the genomes of 1000 actinobacteria strains.</title>
        <authorList>
            <person name="Klenk H.-P."/>
        </authorList>
    </citation>
    <scope>NUCLEOTIDE SEQUENCE [LARGE SCALE GENOMIC DNA]</scope>
    <source>
        <strain evidence="8 9">DSM 43023</strain>
    </source>
</reference>
<keyword evidence="6" id="KW-0472">Membrane</keyword>
<evidence type="ECO:0000256" key="6">
    <source>
        <dbReference type="SAM" id="Phobius"/>
    </source>
</evidence>
<keyword evidence="3 8" id="KW-0808">Transferase</keyword>
<evidence type="ECO:0000313" key="8">
    <source>
        <dbReference type="EMBL" id="MBB4938904.1"/>
    </source>
</evidence>
<evidence type="ECO:0000256" key="3">
    <source>
        <dbReference type="ARBA" id="ARBA00022679"/>
    </source>
</evidence>
<dbReference type="SUPFAM" id="SSF69593">
    <property type="entry name" value="Glycerol-3-phosphate (1)-acyltransferase"/>
    <property type="match status" value="1"/>
</dbReference>
<accession>A0A7W7RVB1</accession>
<dbReference type="GO" id="GO:0006654">
    <property type="term" value="P:phosphatidic acid biosynthetic process"/>
    <property type="evidence" value="ECO:0007669"/>
    <property type="project" value="TreeGrafter"/>
</dbReference>
<keyword evidence="5 8" id="KW-0012">Acyltransferase</keyword>
<dbReference type="GO" id="GO:0003841">
    <property type="term" value="F:1-acylglycerol-3-phosphate O-acyltransferase activity"/>
    <property type="evidence" value="ECO:0007669"/>
    <property type="project" value="TreeGrafter"/>
</dbReference>
<organism evidence="8 9">
    <name type="scientific">Streptosporangium album</name>
    <dbReference type="NCBI Taxonomy" id="47479"/>
    <lineage>
        <taxon>Bacteria</taxon>
        <taxon>Bacillati</taxon>
        <taxon>Actinomycetota</taxon>
        <taxon>Actinomycetes</taxon>
        <taxon>Streptosporangiales</taxon>
        <taxon>Streptosporangiaceae</taxon>
        <taxon>Streptosporangium</taxon>
    </lineage>
</organism>
<keyword evidence="6" id="KW-0812">Transmembrane</keyword>
<sequence length="287" mass="30046">MNPWLPVAPCMPATCLTRSAPGVSRLRRTLRLAAVVSMVLAGAVLAFTVRGCGVARRIRLTSAWSRLVLRALGIRVEVRRGFIFLAGSAAGLRVAPSVESAPLIVANHVSWLDPLVMAVVLPSRLLAKREVRGWPVVGGLVAGAGALFIDRERLSALPEAVGGVAAALREGRPVAAFPEGTTWCGREMGAFRPAVFQAALDAGAPVRPVALRYLDRDGAPASAAAYVGDDTLWSSICRVVAFRGLTVEVTLLPPVQAGDRRSLAWAAESSIASVVVAPSAHGIRVAA</sequence>
<dbReference type="RefSeq" id="WP_184755011.1">
    <property type="nucleotide sequence ID" value="NZ_BAABEK010000055.1"/>
</dbReference>
<evidence type="ECO:0000256" key="5">
    <source>
        <dbReference type="ARBA" id="ARBA00023315"/>
    </source>
</evidence>
<comment type="caution">
    <text evidence="8">The sequence shown here is derived from an EMBL/GenBank/DDBJ whole genome shotgun (WGS) entry which is preliminary data.</text>
</comment>